<reference evidence="3" key="1">
    <citation type="submission" date="2006-12" db="EMBL/GenBank/DDBJ databases">
        <title>Complete sequence of chromosome 1 of Verminephrobacter eiseniae EF01-2.</title>
        <authorList>
            <person name="Copeland A."/>
            <person name="Lucas S."/>
            <person name="Lapidus A."/>
            <person name="Barry K."/>
            <person name="Detter J.C."/>
            <person name="Glavina del Rio T."/>
            <person name="Dalin E."/>
            <person name="Tice H."/>
            <person name="Pitluck S."/>
            <person name="Chertkov O."/>
            <person name="Brettin T."/>
            <person name="Bruce D."/>
            <person name="Han C."/>
            <person name="Tapia R."/>
            <person name="Gilna P."/>
            <person name="Schmutz J."/>
            <person name="Larimer F."/>
            <person name="Land M."/>
            <person name="Hauser L."/>
            <person name="Kyrpides N."/>
            <person name="Kim E."/>
            <person name="Stahl D."/>
            <person name="Richardson P."/>
        </authorList>
    </citation>
    <scope>NUCLEOTIDE SEQUENCE [LARGE SCALE GENOMIC DNA]</scope>
    <source>
        <strain evidence="3">EF01-2</strain>
    </source>
</reference>
<feature type="compositionally biased region" description="Polar residues" evidence="1">
    <location>
        <begin position="60"/>
        <end position="69"/>
    </location>
</feature>
<evidence type="ECO:0000313" key="3">
    <source>
        <dbReference type="Proteomes" id="UP000000374"/>
    </source>
</evidence>
<evidence type="ECO:0000313" key="2">
    <source>
        <dbReference type="EMBL" id="ABM58157.1"/>
    </source>
</evidence>
<accession>A1WKK0</accession>
<evidence type="ECO:0000256" key="1">
    <source>
        <dbReference type="SAM" id="MobiDB-lite"/>
    </source>
</evidence>
<gene>
    <name evidence="2" type="ordered locus">Veis_2411</name>
</gene>
<dbReference type="KEGG" id="vei:Veis_2411"/>
<organism evidence="2 3">
    <name type="scientific">Verminephrobacter eiseniae (strain EF01-2)</name>
    <dbReference type="NCBI Taxonomy" id="391735"/>
    <lineage>
        <taxon>Bacteria</taxon>
        <taxon>Pseudomonadati</taxon>
        <taxon>Pseudomonadota</taxon>
        <taxon>Betaproteobacteria</taxon>
        <taxon>Burkholderiales</taxon>
        <taxon>Comamonadaceae</taxon>
        <taxon>Verminephrobacter</taxon>
    </lineage>
</organism>
<feature type="region of interest" description="Disordered" evidence="1">
    <location>
        <begin position="1"/>
        <end position="79"/>
    </location>
</feature>
<dbReference type="Proteomes" id="UP000000374">
    <property type="component" value="Chromosome"/>
</dbReference>
<sequence>MASDATPRCASMASADRQMIGDATLGVQPIFRRDRPPRGASPWGASGQGRANESIGVTVPTGTKSVRSSCKNRHPDPRADPWADLLRAACMGPHRGQMRTNRLRWPGVSSEITRLVPAERFWRHR</sequence>
<protein>
    <submittedName>
        <fullName evidence="2">Uncharacterized protein</fullName>
    </submittedName>
</protein>
<dbReference type="HOGENOM" id="CLU_1991713_0_0_4"/>
<dbReference type="EMBL" id="CP000542">
    <property type="protein sequence ID" value="ABM58157.1"/>
    <property type="molecule type" value="Genomic_DNA"/>
</dbReference>
<dbReference type="AlphaFoldDB" id="A1WKK0"/>
<keyword evidence="3" id="KW-1185">Reference proteome</keyword>
<dbReference type="STRING" id="391735.Veis_2411"/>
<name>A1WKK0_VEREI</name>
<proteinExistence type="predicted"/>